<dbReference type="GO" id="GO:0003677">
    <property type="term" value="F:DNA binding"/>
    <property type="evidence" value="ECO:0007669"/>
    <property type="project" value="UniProtKB-UniRule"/>
</dbReference>
<dbReference type="GO" id="GO:0006310">
    <property type="term" value="P:DNA recombination"/>
    <property type="evidence" value="ECO:0007669"/>
    <property type="project" value="UniProtKB-KW"/>
</dbReference>
<proteinExistence type="inferred from homology"/>
<dbReference type="PANTHER" id="PTHR30349:SF41">
    <property type="entry name" value="INTEGRASE_RECOMBINASE PROTEIN MJ0367-RELATED"/>
    <property type="match status" value="1"/>
</dbReference>
<evidence type="ECO:0000256" key="4">
    <source>
        <dbReference type="ARBA" id="ARBA00023172"/>
    </source>
</evidence>
<dbReference type="OrthoDB" id="292546at2"/>
<organism evidence="8 9">
    <name type="scientific">Thermogutta terrifontis</name>
    <dbReference type="NCBI Taxonomy" id="1331910"/>
    <lineage>
        <taxon>Bacteria</taxon>
        <taxon>Pseudomonadati</taxon>
        <taxon>Planctomycetota</taxon>
        <taxon>Planctomycetia</taxon>
        <taxon>Pirellulales</taxon>
        <taxon>Thermoguttaceae</taxon>
        <taxon>Thermogutta</taxon>
    </lineage>
</organism>
<dbReference type="InterPro" id="IPR011010">
    <property type="entry name" value="DNA_brk_join_enz"/>
</dbReference>
<evidence type="ECO:0000256" key="5">
    <source>
        <dbReference type="PROSITE-ProRule" id="PRU01248"/>
    </source>
</evidence>
<name>A0A286RCB2_9BACT</name>
<dbReference type="Pfam" id="PF00589">
    <property type="entry name" value="Phage_integrase"/>
    <property type="match status" value="1"/>
</dbReference>
<comment type="similarity">
    <text evidence="1">Belongs to the 'phage' integrase family.</text>
</comment>
<dbReference type="InterPro" id="IPR044068">
    <property type="entry name" value="CB"/>
</dbReference>
<dbReference type="EMBL" id="CP018477">
    <property type="protein sequence ID" value="ASV73604.1"/>
    <property type="molecule type" value="Genomic_DNA"/>
</dbReference>
<sequence length="411" mass="46268">MAYIFKKVITRWLYQGERVTAAKAKRLIKQGKPVEKVQEQSRKWYIRLRLPNGQVKEYPGYTDKKATLAYAAELERDAERLAAGVIRPTDRFLREPVENHLADFQRDLQARGRTPKHITLTLSRIRKVFSVANVETLGDIRPQAIRDAILSLDVSTETRNHHLVACKALSRWLWKHGKLPDDPLAGLSRWNAEVDRRVKRRALTADELRRLIEATERSPRVFRGLTGRDRAALYLLASYSGFRASELASLTRGALALDSNPPTVTVEAAYAKNKRQDTIPLPADVAGYLRHWLSARPTIPAPATKLWPGTWNERAAKMIALDLEEAGIPVETESGRLDFHSLRGTYATLLARVGVNLQTAQALMRHSDPKLTARTYTKLGITDLGETVRRLDVALPARSGDDQANITHQEG</sequence>
<dbReference type="CDD" id="cd00397">
    <property type="entry name" value="DNA_BRE_C"/>
    <property type="match status" value="1"/>
</dbReference>
<accession>A0A286RCB2</accession>
<evidence type="ECO:0000259" key="6">
    <source>
        <dbReference type="PROSITE" id="PS51898"/>
    </source>
</evidence>
<keyword evidence="9" id="KW-1185">Reference proteome</keyword>
<keyword evidence="2" id="KW-0229">DNA integration</keyword>
<dbReference type="RefSeq" id="WP_095414149.1">
    <property type="nucleotide sequence ID" value="NZ_CP018477.1"/>
</dbReference>
<evidence type="ECO:0000313" key="8">
    <source>
        <dbReference type="EMBL" id="ASV73604.1"/>
    </source>
</evidence>
<dbReference type="InterPro" id="IPR050090">
    <property type="entry name" value="Tyrosine_recombinase_XerCD"/>
</dbReference>
<gene>
    <name evidence="8" type="ORF">THTE_1002</name>
</gene>
<evidence type="ECO:0000256" key="1">
    <source>
        <dbReference type="ARBA" id="ARBA00008857"/>
    </source>
</evidence>
<dbReference type="KEGG" id="ttf:THTE_1002"/>
<dbReference type="PROSITE" id="PS51900">
    <property type="entry name" value="CB"/>
    <property type="match status" value="1"/>
</dbReference>
<dbReference type="GO" id="GO:0015074">
    <property type="term" value="P:DNA integration"/>
    <property type="evidence" value="ECO:0007669"/>
    <property type="project" value="UniProtKB-KW"/>
</dbReference>
<keyword evidence="4" id="KW-0233">DNA recombination</keyword>
<evidence type="ECO:0000313" key="9">
    <source>
        <dbReference type="Proteomes" id="UP000215086"/>
    </source>
</evidence>
<dbReference type="SUPFAM" id="SSF56349">
    <property type="entry name" value="DNA breaking-rejoining enzymes"/>
    <property type="match status" value="1"/>
</dbReference>
<evidence type="ECO:0000256" key="3">
    <source>
        <dbReference type="ARBA" id="ARBA00023125"/>
    </source>
</evidence>
<dbReference type="Gene3D" id="1.10.443.10">
    <property type="entry name" value="Intergrase catalytic core"/>
    <property type="match status" value="1"/>
</dbReference>
<reference evidence="8 9" key="1">
    <citation type="journal article" name="Front. Microbiol.">
        <title>Sugar Metabolism of the First Thermophilic Planctomycete Thermogutta terrifontis: Comparative Genomic and Transcriptomic Approaches.</title>
        <authorList>
            <person name="Elcheninov A.G."/>
            <person name="Menzel P."/>
            <person name="Gudbergsdottir S.R."/>
            <person name="Slesarev A.I."/>
            <person name="Kadnikov V.V."/>
            <person name="Krogh A."/>
            <person name="Bonch-Osmolovskaya E.A."/>
            <person name="Peng X."/>
            <person name="Kublanov I.V."/>
        </authorList>
    </citation>
    <scope>NUCLEOTIDE SEQUENCE [LARGE SCALE GENOMIC DNA]</scope>
    <source>
        <strain evidence="8 9">R1</strain>
    </source>
</reference>
<dbReference type="PANTHER" id="PTHR30349">
    <property type="entry name" value="PHAGE INTEGRASE-RELATED"/>
    <property type="match status" value="1"/>
</dbReference>
<dbReference type="AlphaFoldDB" id="A0A286RCB2"/>
<evidence type="ECO:0000256" key="2">
    <source>
        <dbReference type="ARBA" id="ARBA00022908"/>
    </source>
</evidence>
<dbReference type="PROSITE" id="PS51898">
    <property type="entry name" value="TYR_RECOMBINASE"/>
    <property type="match status" value="1"/>
</dbReference>
<keyword evidence="3 5" id="KW-0238">DNA-binding</keyword>
<evidence type="ECO:0000259" key="7">
    <source>
        <dbReference type="PROSITE" id="PS51900"/>
    </source>
</evidence>
<dbReference type="InterPro" id="IPR013762">
    <property type="entry name" value="Integrase-like_cat_sf"/>
</dbReference>
<protein>
    <submittedName>
        <fullName evidence="8">Site-specific recombinase XerD</fullName>
    </submittedName>
</protein>
<dbReference type="Proteomes" id="UP000215086">
    <property type="component" value="Chromosome"/>
</dbReference>
<feature type="domain" description="Core-binding (CB)" evidence="7">
    <location>
        <begin position="95"/>
        <end position="174"/>
    </location>
</feature>
<dbReference type="InterPro" id="IPR002104">
    <property type="entry name" value="Integrase_catalytic"/>
</dbReference>
<feature type="domain" description="Tyr recombinase" evidence="6">
    <location>
        <begin position="198"/>
        <end position="389"/>
    </location>
</feature>